<dbReference type="InterPro" id="IPR046532">
    <property type="entry name" value="DUF6597"/>
</dbReference>
<evidence type="ECO:0000259" key="1">
    <source>
        <dbReference type="PROSITE" id="PS01124"/>
    </source>
</evidence>
<proteinExistence type="predicted"/>
<evidence type="ECO:0000313" key="2">
    <source>
        <dbReference type="EMBL" id="ORL45809.1"/>
    </source>
</evidence>
<dbReference type="PROSITE" id="PS01124">
    <property type="entry name" value="HTH_ARAC_FAMILY_2"/>
    <property type="match status" value="1"/>
</dbReference>
<gene>
    <name evidence="2" type="ORF">IIF7_09160</name>
</gene>
<evidence type="ECO:0000313" key="3">
    <source>
        <dbReference type="Proteomes" id="UP000192746"/>
    </source>
</evidence>
<dbReference type="Gene3D" id="1.10.10.60">
    <property type="entry name" value="Homeodomain-like"/>
    <property type="match status" value="1"/>
</dbReference>
<dbReference type="GO" id="GO:0003700">
    <property type="term" value="F:DNA-binding transcription factor activity"/>
    <property type="evidence" value="ECO:0007669"/>
    <property type="project" value="InterPro"/>
</dbReference>
<feature type="domain" description="HTH araC/xylS-type" evidence="1">
    <location>
        <begin position="200"/>
        <end position="273"/>
    </location>
</feature>
<comment type="caution">
    <text evidence="2">The sequence shown here is derived from an EMBL/GenBank/DDBJ whole genome shotgun (WGS) entry which is preliminary data.</text>
</comment>
<dbReference type="AlphaFoldDB" id="A0A1Y1T438"/>
<accession>A0A1Y1T438</accession>
<reference evidence="2 3" key="1">
    <citation type="submission" date="2013-04" db="EMBL/GenBank/DDBJ databases">
        <title>Zunongwangia sp. 22II14-10F7 Genome Sequencing.</title>
        <authorList>
            <person name="Lai Q."/>
            <person name="Shao Z."/>
        </authorList>
    </citation>
    <scope>NUCLEOTIDE SEQUENCE [LARGE SCALE GENOMIC DNA]</scope>
    <source>
        <strain evidence="2 3">22II14-10F7</strain>
    </source>
</reference>
<name>A0A1Y1T438_9FLAO</name>
<dbReference type="RefSeq" id="WP_084841386.1">
    <property type="nucleotide sequence ID" value="NZ_ARYN01000007.1"/>
</dbReference>
<organism evidence="2 3">
    <name type="scientific">Zunongwangia atlantica 22II14-10F7</name>
    <dbReference type="NCBI Taxonomy" id="1185767"/>
    <lineage>
        <taxon>Bacteria</taxon>
        <taxon>Pseudomonadati</taxon>
        <taxon>Bacteroidota</taxon>
        <taxon>Flavobacteriia</taxon>
        <taxon>Flavobacteriales</taxon>
        <taxon>Flavobacteriaceae</taxon>
        <taxon>Zunongwangia</taxon>
    </lineage>
</organism>
<dbReference type="InterPro" id="IPR018060">
    <property type="entry name" value="HTH_AraC"/>
</dbReference>
<keyword evidence="3" id="KW-1185">Reference proteome</keyword>
<dbReference type="Proteomes" id="UP000192746">
    <property type="component" value="Unassembled WGS sequence"/>
</dbReference>
<dbReference type="OrthoDB" id="323290at2"/>
<dbReference type="EMBL" id="ARYN01000007">
    <property type="protein sequence ID" value="ORL45809.1"/>
    <property type="molecule type" value="Genomic_DNA"/>
</dbReference>
<dbReference type="GO" id="GO:0043565">
    <property type="term" value="F:sequence-specific DNA binding"/>
    <property type="evidence" value="ECO:0007669"/>
    <property type="project" value="InterPro"/>
</dbReference>
<dbReference type="STRING" id="1185767.IIF7_09160"/>
<protein>
    <recommendedName>
        <fullName evidence="1">HTH araC/xylS-type domain-containing protein</fullName>
    </recommendedName>
</protein>
<dbReference type="Pfam" id="PF12833">
    <property type="entry name" value="HTH_18"/>
    <property type="match status" value="1"/>
</dbReference>
<sequence length="273" mass="32074">MKELEMIRAYYKPMQPSLGFNGTLQSNILYHEVTPAKATHNFVYCFWQLKTLEQLKNDFVYKVVSDGCIDIFFEHNHPIQNFVMGFCKTYTEFPIGKSFHYVGVRFFPSAFPILFNFNAKLLSDKSTELKNILPDLSNWISKSIYSEDSFNGIVEKLNFKLAEIIRSRSLRYDSRFFKALQIIFEHDGFLGTETQLDADLSSRQLQRIFNYFIGTTTKSFSDVVRFQYILNKKSMSANKEDKSFYLDVGFYDQAHFIKNFKKFYGFTPSEAFR</sequence>
<dbReference type="Pfam" id="PF20240">
    <property type="entry name" value="DUF6597"/>
    <property type="match status" value="1"/>
</dbReference>